<dbReference type="EMBL" id="JAOPKA010000002">
    <property type="protein sequence ID" value="MCU4740712.1"/>
    <property type="molecule type" value="Genomic_DNA"/>
</dbReference>
<feature type="transmembrane region" description="Helical" evidence="1">
    <location>
        <begin position="362"/>
        <end position="383"/>
    </location>
</feature>
<dbReference type="GO" id="GO:0005886">
    <property type="term" value="C:plasma membrane"/>
    <property type="evidence" value="ECO:0007669"/>
    <property type="project" value="TreeGrafter"/>
</dbReference>
<feature type="domain" description="Nucleoside transporter/FeoB GTPase Gate" evidence="3">
    <location>
        <begin position="446"/>
        <end position="546"/>
    </location>
</feature>
<dbReference type="InterPro" id="IPR027417">
    <property type="entry name" value="P-loop_NTPase"/>
</dbReference>
<gene>
    <name evidence="4" type="ORF">OB960_04770</name>
</gene>
<feature type="transmembrane region" description="Helical" evidence="1">
    <location>
        <begin position="219"/>
        <end position="240"/>
    </location>
</feature>
<dbReference type="PANTHER" id="PTHR43185">
    <property type="entry name" value="FERROUS IRON TRANSPORT PROTEIN B"/>
    <property type="match status" value="1"/>
</dbReference>
<sequence length="575" mass="59997">MDERTRRSTDRTDRDRVVLVGKESVGKSALAARLTGSIPIDEKISGSTVSSEVYRTDEFDLIDTPGITLEADTETTRDALAQLDDGDRIVLVVPATDLDRDLADLLPIVQGRVGAVVVTFWDKIDTSDGRGRDTLAALADDLGVPVVPVDARSVGHVAADGGESRVGNPTDGAYPTATPNATANEILAAIRSASELPGGTATRVGWRIEPPETILERPVVGPIVGALALLLPALVAVWFANGVAAELDPIVAGALELTIAWTDGLPGPLSAVLGGDYGLLAMGPFLFVWALPTMLIFAVFVGAYKASGLVTRITTALHPTMGRVGLTGRDLVRVVMGFGCNVPAVTSTRSCSSCTRCTTISAISFGSACSYQFPATLAVFAAVGMPWLVGPYLAILVATTLIYVRLIAPPEARTATLAVDRRTFLEWPRPRAIWREARSSLASFVTTALPVFAGICVVAALLEYAGALEKLGTGLAPAMAAFTLPAEAALPVVLASVRKDGIALLTADAAGMGALSPLQVLVAVYLAGVLLPCLVTAITVAREVSIRFVATMLARQAVAAIGFALVIAWVGAFLF</sequence>
<dbReference type="InterPro" id="IPR006073">
    <property type="entry name" value="GTP-bd"/>
</dbReference>
<evidence type="ECO:0000256" key="1">
    <source>
        <dbReference type="SAM" id="Phobius"/>
    </source>
</evidence>
<dbReference type="InterPro" id="IPR050860">
    <property type="entry name" value="FeoB_GTPase"/>
</dbReference>
<protein>
    <submittedName>
        <fullName evidence="4">50S ribosome-binding GTPase</fullName>
    </submittedName>
</protein>
<feature type="domain" description="Nucleoside transporter/FeoB GTPase Gate" evidence="3">
    <location>
        <begin position="287"/>
        <end position="380"/>
    </location>
</feature>
<proteinExistence type="predicted"/>
<organism evidence="4 5">
    <name type="scientific">Natronoglomus mannanivorans</name>
    <dbReference type="NCBI Taxonomy" id="2979990"/>
    <lineage>
        <taxon>Archaea</taxon>
        <taxon>Methanobacteriati</taxon>
        <taxon>Methanobacteriota</taxon>
        <taxon>Stenosarchaea group</taxon>
        <taxon>Halobacteria</taxon>
        <taxon>Halobacteriales</taxon>
        <taxon>Natrialbaceae</taxon>
        <taxon>Natronoglomus</taxon>
    </lineage>
</organism>
<feature type="transmembrane region" description="Helical" evidence="1">
    <location>
        <begin position="389"/>
        <end position="408"/>
    </location>
</feature>
<dbReference type="CDD" id="cd00882">
    <property type="entry name" value="Ras_like_GTPase"/>
    <property type="match status" value="1"/>
</dbReference>
<keyword evidence="1" id="KW-0812">Transmembrane</keyword>
<evidence type="ECO:0000259" key="2">
    <source>
        <dbReference type="Pfam" id="PF01926"/>
    </source>
</evidence>
<feature type="domain" description="G" evidence="2">
    <location>
        <begin position="16"/>
        <end position="106"/>
    </location>
</feature>
<feature type="transmembrane region" description="Helical" evidence="1">
    <location>
        <begin position="518"/>
        <end position="541"/>
    </location>
</feature>
<dbReference type="RefSeq" id="WP_338002553.1">
    <property type="nucleotide sequence ID" value="NZ_JAOPKA010000002.1"/>
</dbReference>
<dbReference type="GO" id="GO:0015093">
    <property type="term" value="F:ferrous iron transmembrane transporter activity"/>
    <property type="evidence" value="ECO:0007669"/>
    <property type="project" value="TreeGrafter"/>
</dbReference>
<dbReference type="GO" id="GO:0005525">
    <property type="term" value="F:GTP binding"/>
    <property type="evidence" value="ECO:0007669"/>
    <property type="project" value="InterPro"/>
</dbReference>
<dbReference type="Pfam" id="PF07670">
    <property type="entry name" value="Gate"/>
    <property type="match status" value="2"/>
</dbReference>
<dbReference type="AlphaFoldDB" id="A0AAP2YWC3"/>
<keyword evidence="1" id="KW-0472">Membrane</keyword>
<accession>A0AAP2YWC3</accession>
<dbReference type="InterPro" id="IPR011642">
    <property type="entry name" value="Gate_dom"/>
</dbReference>
<feature type="transmembrane region" description="Helical" evidence="1">
    <location>
        <begin position="553"/>
        <end position="574"/>
    </location>
</feature>
<dbReference type="PANTHER" id="PTHR43185:SF1">
    <property type="entry name" value="FE(2+) TRANSPORTER FEOB"/>
    <property type="match status" value="1"/>
</dbReference>
<feature type="transmembrane region" description="Helical" evidence="1">
    <location>
        <begin position="474"/>
        <end position="497"/>
    </location>
</feature>
<name>A0AAP2YWC3_9EURY</name>
<evidence type="ECO:0000313" key="5">
    <source>
        <dbReference type="Proteomes" id="UP001321018"/>
    </source>
</evidence>
<comment type="caution">
    <text evidence="4">The sequence shown here is derived from an EMBL/GenBank/DDBJ whole genome shotgun (WGS) entry which is preliminary data.</text>
</comment>
<dbReference type="SUPFAM" id="SSF52540">
    <property type="entry name" value="P-loop containing nucleoside triphosphate hydrolases"/>
    <property type="match status" value="1"/>
</dbReference>
<dbReference type="Proteomes" id="UP001321018">
    <property type="component" value="Unassembled WGS sequence"/>
</dbReference>
<keyword evidence="1" id="KW-1133">Transmembrane helix</keyword>
<feature type="transmembrane region" description="Helical" evidence="1">
    <location>
        <begin position="277"/>
        <end position="304"/>
    </location>
</feature>
<dbReference type="Gene3D" id="3.40.50.300">
    <property type="entry name" value="P-loop containing nucleotide triphosphate hydrolases"/>
    <property type="match status" value="1"/>
</dbReference>
<reference evidence="4" key="1">
    <citation type="submission" date="2022-09" db="EMBL/GenBank/DDBJ databases">
        <title>Enrichment on poylsaccharides allowed isolation of novel metabolic and taxonomic groups of Haloarchaea.</title>
        <authorList>
            <person name="Sorokin D.Y."/>
            <person name="Elcheninov A.G."/>
            <person name="Khizhniak T.V."/>
            <person name="Kolganova T.V."/>
            <person name="Kublanov I.V."/>
        </authorList>
    </citation>
    <scope>NUCLEOTIDE SEQUENCE</scope>
    <source>
        <strain evidence="4">AArc-xg1-1</strain>
    </source>
</reference>
<dbReference type="Pfam" id="PF01926">
    <property type="entry name" value="MMR_HSR1"/>
    <property type="match status" value="1"/>
</dbReference>
<feature type="transmembrane region" description="Helical" evidence="1">
    <location>
        <begin position="441"/>
        <end position="462"/>
    </location>
</feature>
<evidence type="ECO:0000313" key="4">
    <source>
        <dbReference type="EMBL" id="MCU4740712.1"/>
    </source>
</evidence>
<evidence type="ECO:0000259" key="3">
    <source>
        <dbReference type="Pfam" id="PF07670"/>
    </source>
</evidence>